<evidence type="ECO:0000256" key="3">
    <source>
        <dbReference type="ARBA" id="ARBA00022723"/>
    </source>
</evidence>
<keyword evidence="3" id="KW-0479">Metal-binding</keyword>
<evidence type="ECO:0000256" key="5">
    <source>
        <dbReference type="ARBA" id="ARBA00022833"/>
    </source>
</evidence>
<accession>A0A9D9NFC3</accession>
<feature type="domain" description="Peptidase M20 dimerisation" evidence="6">
    <location>
        <begin position="198"/>
        <end position="279"/>
    </location>
</feature>
<proteinExistence type="inferred from homology"/>
<sequence>MDIDIDLFMRMLSIDSTSSKERGFADFLEKEFGSGKCTVSRFEVGDGTVNLLLSWGHPGIVFCSHLDTVPPYIPPVIMAGDDAASGVSGETGSISCRTDGQTADTVMLHGLDVKGPAVDDLARKLVIKGRGSCDAKGQIFSMYCACRELEKRGYDGFGLLLLSGEETGSYGAKSFRDAHPGGDYVIVGEPTDGKMVSASKGTKSFGITISGKSFHSGYPQYGESAVEKFVDFMNRLRATEFPEDPLLGKTTWNVGKLSSNNPQNILSPSLSFRLYFRTTFVSDEAVCRTLDSWKADDVLIESFGGDTPMHYLTLEGFETTTVSFGSDAPQLSNFRHRILCGPGSILVAHTQDEFIRVSDIREAAANYVRIFETLRGKE</sequence>
<dbReference type="Pfam" id="PF01546">
    <property type="entry name" value="Peptidase_M20"/>
    <property type="match status" value="1"/>
</dbReference>
<comment type="cofactor">
    <cofactor evidence="1">
        <name>Zn(2+)</name>
        <dbReference type="ChEBI" id="CHEBI:29105"/>
    </cofactor>
</comment>
<reference evidence="7" key="1">
    <citation type="submission" date="2020-10" db="EMBL/GenBank/DDBJ databases">
        <authorList>
            <person name="Gilroy R."/>
        </authorList>
    </citation>
    <scope>NUCLEOTIDE SEQUENCE</scope>
    <source>
        <strain evidence="7">B2-22910</strain>
    </source>
</reference>
<dbReference type="Gene3D" id="3.30.70.360">
    <property type="match status" value="1"/>
</dbReference>
<evidence type="ECO:0000256" key="2">
    <source>
        <dbReference type="ARBA" id="ARBA00006247"/>
    </source>
</evidence>
<dbReference type="InterPro" id="IPR011650">
    <property type="entry name" value="Peptidase_M20_dimer"/>
</dbReference>
<dbReference type="GO" id="GO:0046872">
    <property type="term" value="F:metal ion binding"/>
    <property type="evidence" value="ECO:0007669"/>
    <property type="project" value="UniProtKB-KW"/>
</dbReference>
<dbReference type="PANTHER" id="PTHR43808:SF8">
    <property type="entry name" value="PEPTIDASE M20 DIMERISATION DOMAIN-CONTAINING PROTEIN"/>
    <property type="match status" value="1"/>
</dbReference>
<evidence type="ECO:0000313" key="7">
    <source>
        <dbReference type="EMBL" id="MBO8471646.1"/>
    </source>
</evidence>
<comment type="similarity">
    <text evidence="2">Belongs to the peptidase M20A family.</text>
</comment>
<dbReference type="AlphaFoldDB" id="A0A9D9NFC3"/>
<dbReference type="InterPro" id="IPR050072">
    <property type="entry name" value="Peptidase_M20A"/>
</dbReference>
<evidence type="ECO:0000256" key="1">
    <source>
        <dbReference type="ARBA" id="ARBA00001947"/>
    </source>
</evidence>
<dbReference type="GO" id="GO:0016787">
    <property type="term" value="F:hydrolase activity"/>
    <property type="evidence" value="ECO:0007669"/>
    <property type="project" value="UniProtKB-KW"/>
</dbReference>
<reference evidence="7" key="2">
    <citation type="journal article" date="2021" name="PeerJ">
        <title>Extensive microbial diversity within the chicken gut microbiome revealed by metagenomics and culture.</title>
        <authorList>
            <person name="Gilroy R."/>
            <person name="Ravi A."/>
            <person name="Getino M."/>
            <person name="Pursley I."/>
            <person name="Horton D.L."/>
            <person name="Alikhan N.F."/>
            <person name="Baker D."/>
            <person name="Gharbi K."/>
            <person name="Hall N."/>
            <person name="Watson M."/>
            <person name="Adriaenssens E.M."/>
            <person name="Foster-Nyarko E."/>
            <person name="Jarju S."/>
            <person name="Secka A."/>
            <person name="Antonio M."/>
            <person name="Oren A."/>
            <person name="Chaudhuri R.R."/>
            <person name="La Ragione R."/>
            <person name="Hildebrand F."/>
            <person name="Pallen M.J."/>
        </authorList>
    </citation>
    <scope>NUCLEOTIDE SEQUENCE</scope>
    <source>
        <strain evidence="7">B2-22910</strain>
    </source>
</reference>
<evidence type="ECO:0000313" key="8">
    <source>
        <dbReference type="Proteomes" id="UP000823603"/>
    </source>
</evidence>
<dbReference type="Proteomes" id="UP000823603">
    <property type="component" value="Unassembled WGS sequence"/>
</dbReference>
<protein>
    <submittedName>
        <fullName evidence="7">M20/M25/M40 family metallo-hydrolase</fullName>
    </submittedName>
</protein>
<dbReference type="EMBL" id="JADIMB010000112">
    <property type="protein sequence ID" value="MBO8471646.1"/>
    <property type="molecule type" value="Genomic_DNA"/>
</dbReference>
<comment type="caution">
    <text evidence="7">The sequence shown here is derived from an EMBL/GenBank/DDBJ whole genome shotgun (WGS) entry which is preliminary data.</text>
</comment>
<organism evidence="7 8">
    <name type="scientific">Candidatus Cryptobacteroides faecavium</name>
    <dbReference type="NCBI Taxonomy" id="2840762"/>
    <lineage>
        <taxon>Bacteria</taxon>
        <taxon>Pseudomonadati</taxon>
        <taxon>Bacteroidota</taxon>
        <taxon>Bacteroidia</taxon>
        <taxon>Bacteroidales</taxon>
        <taxon>Candidatus Cryptobacteroides</taxon>
    </lineage>
</organism>
<dbReference type="SUPFAM" id="SSF55031">
    <property type="entry name" value="Bacterial exopeptidase dimerisation domain"/>
    <property type="match status" value="1"/>
</dbReference>
<dbReference type="InterPro" id="IPR002933">
    <property type="entry name" value="Peptidase_M20"/>
</dbReference>
<dbReference type="Pfam" id="PF07687">
    <property type="entry name" value="M20_dimer"/>
    <property type="match status" value="1"/>
</dbReference>
<name>A0A9D9NFC3_9BACT</name>
<dbReference type="PANTHER" id="PTHR43808">
    <property type="entry name" value="ACETYLORNITHINE DEACETYLASE"/>
    <property type="match status" value="1"/>
</dbReference>
<gene>
    <name evidence="7" type="ORF">IAB82_07640</name>
</gene>
<keyword evidence="5" id="KW-0862">Zinc</keyword>
<dbReference type="SUPFAM" id="SSF53187">
    <property type="entry name" value="Zn-dependent exopeptidases"/>
    <property type="match status" value="1"/>
</dbReference>
<dbReference type="Gene3D" id="3.40.630.10">
    <property type="entry name" value="Zn peptidases"/>
    <property type="match status" value="1"/>
</dbReference>
<evidence type="ECO:0000256" key="4">
    <source>
        <dbReference type="ARBA" id="ARBA00022801"/>
    </source>
</evidence>
<dbReference type="InterPro" id="IPR036264">
    <property type="entry name" value="Bact_exopeptidase_dim_dom"/>
</dbReference>
<evidence type="ECO:0000259" key="6">
    <source>
        <dbReference type="Pfam" id="PF07687"/>
    </source>
</evidence>
<keyword evidence="4" id="KW-0378">Hydrolase</keyword>